<sequence length="232" mass="24090">MRKLITAGLLASASLMATSASAAHLVFDENGDTYTTNFDGFGSGDASQYEGLSSSLTLTLLSGIGTDMLTFSYSLANTSSAATQPMSRVTGFGFNSDTEIEGGTATGSLNNFRFDRTFPNGLGSIDACLTSGNGNNCNGGGGGGATMMTPATGEFTLSFGDDVDSLVLREFLVRYQSVGMNGEGSGSGSQIVDIPGAVPEPATWALLLLGFGFIGATMRTPRRRQELRVRYS</sequence>
<feature type="domain" description="Ice-binding protein C-terminal" evidence="2">
    <location>
        <begin position="197"/>
        <end position="223"/>
    </location>
</feature>
<dbReference type="InterPro" id="IPR013424">
    <property type="entry name" value="Ice-binding_C"/>
</dbReference>
<dbReference type="EMBL" id="JABWGV010000003">
    <property type="protein sequence ID" value="NVD45125.1"/>
    <property type="molecule type" value="Genomic_DNA"/>
</dbReference>
<dbReference type="AlphaFoldDB" id="A0A850H7E1"/>
<evidence type="ECO:0000259" key="2">
    <source>
        <dbReference type="Pfam" id="PF07589"/>
    </source>
</evidence>
<keyword evidence="1" id="KW-0732">Signal</keyword>
<dbReference type="NCBIfam" id="NF033947">
    <property type="entry name" value="PEP-cistern"/>
    <property type="match status" value="1"/>
</dbReference>
<name>A0A850H7E1_9SPHN</name>
<comment type="caution">
    <text evidence="3">The sequence shown here is derived from an EMBL/GenBank/DDBJ whole genome shotgun (WGS) entry which is preliminary data.</text>
</comment>
<dbReference type="Pfam" id="PF07589">
    <property type="entry name" value="PEP-CTERM"/>
    <property type="match status" value="1"/>
</dbReference>
<evidence type="ECO:0000313" key="3">
    <source>
        <dbReference type="EMBL" id="NVD45125.1"/>
    </source>
</evidence>
<reference evidence="3 4" key="1">
    <citation type="submission" date="2020-06" db="EMBL/GenBank/DDBJ databases">
        <title>Altererythrobacter sp. HHU K3-1.</title>
        <authorList>
            <person name="Zhang D."/>
            <person name="Xue H."/>
        </authorList>
    </citation>
    <scope>NUCLEOTIDE SEQUENCE [LARGE SCALE GENOMIC DNA]</scope>
    <source>
        <strain evidence="3 4">HHU K3-1</strain>
    </source>
</reference>
<accession>A0A850H7E1</accession>
<proteinExistence type="predicted"/>
<feature type="chain" id="PRO_5032584639" evidence="1">
    <location>
        <begin position="23"/>
        <end position="232"/>
    </location>
</feature>
<dbReference type="NCBIfam" id="NF035944">
    <property type="entry name" value="PEPxxWA-CTERM"/>
    <property type="match status" value="1"/>
</dbReference>
<gene>
    <name evidence="3" type="ORF">HUV48_08840</name>
</gene>
<protein>
    <submittedName>
        <fullName evidence="3">Cistern family PEP-CTERM protein</fullName>
    </submittedName>
</protein>
<dbReference type="Proteomes" id="UP000561438">
    <property type="component" value="Unassembled WGS sequence"/>
</dbReference>
<feature type="signal peptide" evidence="1">
    <location>
        <begin position="1"/>
        <end position="22"/>
    </location>
</feature>
<keyword evidence="4" id="KW-1185">Reference proteome</keyword>
<evidence type="ECO:0000256" key="1">
    <source>
        <dbReference type="SAM" id="SignalP"/>
    </source>
</evidence>
<dbReference type="NCBIfam" id="TIGR02595">
    <property type="entry name" value="PEP_CTERM"/>
    <property type="match status" value="1"/>
</dbReference>
<evidence type="ECO:0000313" key="4">
    <source>
        <dbReference type="Proteomes" id="UP000561438"/>
    </source>
</evidence>
<organism evidence="3 4">
    <name type="scientific">Qipengyuania atrilutea</name>
    <dbReference type="NCBI Taxonomy" id="2744473"/>
    <lineage>
        <taxon>Bacteria</taxon>
        <taxon>Pseudomonadati</taxon>
        <taxon>Pseudomonadota</taxon>
        <taxon>Alphaproteobacteria</taxon>
        <taxon>Sphingomonadales</taxon>
        <taxon>Erythrobacteraceae</taxon>
        <taxon>Qipengyuania</taxon>
    </lineage>
</organism>